<name>A0AAI8K7Q9_9PSED</name>
<evidence type="ECO:0000313" key="2">
    <source>
        <dbReference type="EMBL" id="AXO87724.1"/>
    </source>
</evidence>
<evidence type="ECO:0000313" key="3">
    <source>
        <dbReference type="Proteomes" id="UP000258127"/>
    </source>
</evidence>
<sequence>MGLLQGSAAGDDGAIMGETPGQQQTAIAPAYRAWVSMSGADRRNSPLGSTKNYHPTRYSPQQAPARAPH</sequence>
<gene>
    <name evidence="2" type="ORF">DZC75_06750</name>
</gene>
<dbReference type="Proteomes" id="UP000258127">
    <property type="component" value="Chromosome"/>
</dbReference>
<accession>A0AAI8K7Q9</accession>
<keyword evidence="3" id="KW-1185">Reference proteome</keyword>
<reference evidence="2 3" key="1">
    <citation type="submission" date="2018-08" db="EMBL/GenBank/DDBJ databases">
        <authorList>
            <person name="Lee Y."/>
            <person name="Kakembo D."/>
        </authorList>
    </citation>
    <scope>NUCLEOTIDE SEQUENCE [LARGE SCALE GENOMIC DNA]</scope>
    <source>
        <strain evidence="2 3">JBCS1880</strain>
    </source>
</reference>
<feature type="region of interest" description="Disordered" evidence="1">
    <location>
        <begin position="1"/>
        <end position="24"/>
    </location>
</feature>
<protein>
    <submittedName>
        <fullName evidence="2">Uncharacterized protein</fullName>
    </submittedName>
</protein>
<organism evidence="2 3">
    <name type="scientific">Pseudomonas parafulva</name>
    <dbReference type="NCBI Taxonomy" id="157782"/>
    <lineage>
        <taxon>Bacteria</taxon>
        <taxon>Pseudomonadati</taxon>
        <taxon>Pseudomonadota</taxon>
        <taxon>Gammaproteobacteria</taxon>
        <taxon>Pseudomonadales</taxon>
        <taxon>Pseudomonadaceae</taxon>
        <taxon>Pseudomonas</taxon>
    </lineage>
</organism>
<proteinExistence type="predicted"/>
<feature type="region of interest" description="Disordered" evidence="1">
    <location>
        <begin position="39"/>
        <end position="69"/>
    </location>
</feature>
<evidence type="ECO:0000256" key="1">
    <source>
        <dbReference type="SAM" id="MobiDB-lite"/>
    </source>
</evidence>
<dbReference type="AlphaFoldDB" id="A0AAI8K7Q9"/>
<dbReference type="EMBL" id="CP031641">
    <property type="protein sequence ID" value="AXO87724.1"/>
    <property type="molecule type" value="Genomic_DNA"/>
</dbReference>
<feature type="compositionally biased region" description="Polar residues" evidence="1">
    <location>
        <begin position="46"/>
        <end position="62"/>
    </location>
</feature>